<dbReference type="InterPro" id="IPR051678">
    <property type="entry name" value="AGP_Transferase"/>
</dbReference>
<dbReference type="EMBL" id="FLQS01000009">
    <property type="protein sequence ID" value="SBS73629.1"/>
    <property type="molecule type" value="Genomic_DNA"/>
</dbReference>
<dbReference type="Pfam" id="PF01636">
    <property type="entry name" value="APH"/>
    <property type="match status" value="1"/>
</dbReference>
<keyword evidence="2" id="KW-0808">Transferase</keyword>
<evidence type="ECO:0000259" key="1">
    <source>
        <dbReference type="Pfam" id="PF01636"/>
    </source>
</evidence>
<dbReference type="AlphaFoldDB" id="A0A1Y5P8I1"/>
<dbReference type="Gene3D" id="3.90.1200.10">
    <property type="match status" value="1"/>
</dbReference>
<sequence length="298" mass="31937">MAGGASSLTFAGDLGGRRVVVKVAPPGLAPIAHRDVLRQARIIRALAATAVPVPEVIFDDAGEPPDIPPLFVMSFSDGTSVEPLFDTGEAGPADVVAERFRHAARAMAALHRLAPADLGLADEPVVAPAAEIDKWCRTLSTVDAELAPGWQEVADTLRGSTPPAIAPAIVHGDFRLGNLLADERGIAAVIDWEIWSVGDPRVDAGWFLINSDPDTYDRITPYRGTTPPVTELIDDYRKVLAHGASHLDWFQALACFKSTATWALIVKHNRRRATPDPGLEAMAVRLPALLTRAGQYLN</sequence>
<dbReference type="InterPro" id="IPR011009">
    <property type="entry name" value="Kinase-like_dom_sf"/>
</dbReference>
<dbReference type="Gene3D" id="3.30.200.20">
    <property type="entry name" value="Phosphorylase Kinase, domain 1"/>
    <property type="match status" value="1"/>
</dbReference>
<gene>
    <name evidence="2" type="ORF">MHPYR_170103</name>
</gene>
<dbReference type="InterPro" id="IPR002575">
    <property type="entry name" value="Aminoglycoside_PTrfase"/>
</dbReference>
<name>A0A1Y5P8I1_9MYCO</name>
<feature type="domain" description="Aminoglycoside phosphotransferase" evidence="1">
    <location>
        <begin position="2"/>
        <end position="209"/>
    </location>
</feature>
<evidence type="ECO:0000313" key="2">
    <source>
        <dbReference type="EMBL" id="SBS73629.1"/>
    </source>
</evidence>
<reference evidence="2" key="1">
    <citation type="submission" date="2016-03" db="EMBL/GenBank/DDBJ databases">
        <authorList>
            <person name="Ploux O."/>
        </authorList>
    </citation>
    <scope>NUCLEOTIDE SEQUENCE</scope>
    <source>
        <strain evidence="2">UC10</strain>
    </source>
</reference>
<organism evidence="2">
    <name type="scientific">uncultured Mycobacterium sp</name>
    <dbReference type="NCBI Taxonomy" id="171292"/>
    <lineage>
        <taxon>Bacteria</taxon>
        <taxon>Bacillati</taxon>
        <taxon>Actinomycetota</taxon>
        <taxon>Actinomycetes</taxon>
        <taxon>Mycobacteriales</taxon>
        <taxon>Mycobacteriaceae</taxon>
        <taxon>Mycobacterium</taxon>
        <taxon>environmental samples</taxon>
    </lineage>
</organism>
<accession>A0A1Y5P8I1</accession>
<dbReference type="CDD" id="cd05154">
    <property type="entry name" value="ACAD10_11_N-like"/>
    <property type="match status" value="1"/>
</dbReference>
<dbReference type="InterPro" id="IPR041726">
    <property type="entry name" value="ACAD10_11_N"/>
</dbReference>
<dbReference type="SUPFAM" id="SSF56112">
    <property type="entry name" value="Protein kinase-like (PK-like)"/>
    <property type="match status" value="1"/>
</dbReference>
<dbReference type="GO" id="GO:0016740">
    <property type="term" value="F:transferase activity"/>
    <property type="evidence" value="ECO:0007669"/>
    <property type="project" value="UniProtKB-KW"/>
</dbReference>
<protein>
    <submittedName>
        <fullName evidence="2">Phosphotransferase enzyme family protein</fullName>
    </submittedName>
</protein>
<proteinExistence type="predicted"/>
<dbReference type="PANTHER" id="PTHR21310">
    <property type="entry name" value="AMINOGLYCOSIDE PHOSPHOTRANSFERASE-RELATED-RELATED"/>
    <property type="match status" value="1"/>
</dbReference>